<protein>
    <submittedName>
        <fullName evidence="3">ATPase</fullName>
    </submittedName>
</protein>
<dbReference type="OrthoDB" id="9772633at2"/>
<evidence type="ECO:0000313" key="3">
    <source>
        <dbReference type="EMBL" id="OOO69388.1"/>
    </source>
</evidence>
<dbReference type="PANTHER" id="PTHR12862">
    <property type="entry name" value="BADF TYPE ATPASE DOMAIN-CONTAINING PROTEIN"/>
    <property type="match status" value="1"/>
</dbReference>
<dbReference type="GO" id="GO:0045127">
    <property type="term" value="F:N-acetylglucosamine kinase activity"/>
    <property type="evidence" value="ECO:0007669"/>
    <property type="project" value="InterPro"/>
</dbReference>
<keyword evidence="4" id="KW-1185">Reference proteome</keyword>
<evidence type="ECO:0000313" key="2">
    <source>
        <dbReference type="EMBL" id="OOO62319.1"/>
    </source>
</evidence>
<organism evidence="3 5">
    <name type="scientific">Clostridium tepidum</name>
    <dbReference type="NCBI Taxonomy" id="1962263"/>
    <lineage>
        <taxon>Bacteria</taxon>
        <taxon>Bacillati</taxon>
        <taxon>Bacillota</taxon>
        <taxon>Clostridia</taxon>
        <taxon>Eubacteriales</taxon>
        <taxon>Clostridiaceae</taxon>
        <taxon>Clostridium</taxon>
    </lineage>
</organism>
<dbReference type="STRING" id="1962263.BS637_07595"/>
<evidence type="ECO:0000313" key="4">
    <source>
        <dbReference type="Proteomes" id="UP000190206"/>
    </source>
</evidence>
<evidence type="ECO:0000259" key="1">
    <source>
        <dbReference type="Pfam" id="PF01869"/>
    </source>
</evidence>
<evidence type="ECO:0000313" key="5">
    <source>
        <dbReference type="Proteomes" id="UP000190256"/>
    </source>
</evidence>
<dbReference type="SUPFAM" id="SSF53067">
    <property type="entry name" value="Actin-like ATPase domain"/>
    <property type="match status" value="2"/>
</dbReference>
<comment type="caution">
    <text evidence="3">The sequence shown here is derived from an EMBL/GenBank/DDBJ whole genome shotgun (WGS) entry which is preliminary data.</text>
</comment>
<dbReference type="AlphaFoldDB" id="A0A1S9IGL4"/>
<dbReference type="RefSeq" id="WP_078024144.1">
    <property type="nucleotide sequence ID" value="NZ_JANKAH010000004.1"/>
</dbReference>
<dbReference type="InterPro" id="IPR043129">
    <property type="entry name" value="ATPase_NBD"/>
</dbReference>
<dbReference type="InterPro" id="IPR039758">
    <property type="entry name" value="NAGK-like"/>
</dbReference>
<dbReference type="EMBL" id="MRAD01000006">
    <property type="protein sequence ID" value="OOO62319.1"/>
    <property type="molecule type" value="Genomic_DNA"/>
</dbReference>
<dbReference type="CDD" id="cd24007">
    <property type="entry name" value="ASKHA_NBD_eukNAGK-like"/>
    <property type="match status" value="1"/>
</dbReference>
<reference evidence="2 4" key="1">
    <citation type="submission" date="2016-12" db="EMBL/GenBank/DDBJ databases">
        <title>Clostridium tepidum sp. nov., a close relative of Clostridium sporogenes and Clostridium botulinum Group I.</title>
        <authorList>
            <person name="Dobritsa A.P."/>
            <person name="Kutumbaka K."/>
            <person name="Werner K."/>
            <person name="Samadpour M."/>
        </authorList>
    </citation>
    <scope>NUCLEOTIDE SEQUENCE [LARGE SCALE GENOMIC DNA]</scope>
    <source>
        <strain evidence="2 4">PE</strain>
    </source>
</reference>
<accession>A0A1S9IGL4</accession>
<dbReference type="Pfam" id="PF01869">
    <property type="entry name" value="BcrAD_BadFG"/>
    <property type="match status" value="1"/>
</dbReference>
<dbReference type="PANTHER" id="PTHR12862:SF0">
    <property type="entry name" value="N-ACETYL-D-GLUCOSAMINE KINASE"/>
    <property type="match status" value="1"/>
</dbReference>
<sequence length="298" mass="32930">MDYIIGVDAGGTKTETIAYNLKGDELVRKVTGFGNLVLNEKEAINNICNSIKTCMDELGKEDLKKIYIGAAGIEVSNNAYILEKNIKENFGKDVLIVNDGELALKAVLKGQDGILTIAGTGSICIGIKNDIKDKCGGWGHLLGDEGSGYSIAIKSLKRMIYEEELNLKKSKLHEEILKELNIENIDHICSFVYSSTKDKIASLTTLISKLAEEGEENAIFILKKEGEALGKITERVYNRLNFNNKYSIGIKGSVIEKSKVLRQAFKEYIVDNLGKIAIVQDDTSPTKGAYYMYLKELI</sequence>
<dbReference type="InterPro" id="IPR002731">
    <property type="entry name" value="ATPase_BadF"/>
</dbReference>
<gene>
    <name evidence="2" type="ORF">BS637_07595</name>
    <name evidence="3" type="ORF">BS638_03715</name>
</gene>
<name>A0A1S9IGL4_9CLOT</name>
<feature type="domain" description="ATPase BadF/BadG/BcrA/BcrD type" evidence="1">
    <location>
        <begin position="5"/>
        <end position="288"/>
    </location>
</feature>
<proteinExistence type="predicted"/>
<dbReference type="Proteomes" id="UP000190206">
    <property type="component" value="Unassembled WGS sequence"/>
</dbReference>
<dbReference type="EMBL" id="MRAE01000005">
    <property type="protein sequence ID" value="OOO69388.1"/>
    <property type="molecule type" value="Genomic_DNA"/>
</dbReference>
<reference evidence="3 5" key="2">
    <citation type="submission" date="2016-12" db="EMBL/GenBank/DDBJ databases">
        <title>Clostridium tepidum sp. nov., a close relative of Clostridium sporogenes and Clostridium botulinum Group I.</title>
        <authorList>
            <person name="Dobritsa A.P."/>
            <person name="Kutumbaka K.K."/>
            <person name="Werner K."/>
            <person name="Wiedmann M."/>
            <person name="Asmus A."/>
            <person name="Samadpour M."/>
        </authorList>
    </citation>
    <scope>NUCLEOTIDE SEQUENCE [LARGE SCALE GENOMIC DNA]</scope>
    <source>
        <strain evidence="3 5">IEH 97212</strain>
    </source>
</reference>
<dbReference type="Gene3D" id="3.30.420.40">
    <property type="match status" value="2"/>
</dbReference>
<dbReference type="Proteomes" id="UP000190256">
    <property type="component" value="Unassembled WGS sequence"/>
</dbReference>